<dbReference type="Proteomes" id="UP000251402">
    <property type="component" value="Chromosome"/>
</dbReference>
<dbReference type="EMBL" id="CP043450">
    <property type="protein sequence ID" value="QEM12421.1"/>
    <property type="molecule type" value="Genomic_DNA"/>
</dbReference>
<evidence type="ECO:0008006" key="3">
    <source>
        <dbReference type="Google" id="ProtNLM"/>
    </source>
</evidence>
<organism evidence="1 2">
    <name type="scientific">Mucilaginibacter rubeus</name>
    <dbReference type="NCBI Taxonomy" id="2027860"/>
    <lineage>
        <taxon>Bacteria</taxon>
        <taxon>Pseudomonadati</taxon>
        <taxon>Bacteroidota</taxon>
        <taxon>Sphingobacteriia</taxon>
        <taxon>Sphingobacteriales</taxon>
        <taxon>Sphingobacteriaceae</taxon>
        <taxon>Mucilaginibacter</taxon>
    </lineage>
</organism>
<reference evidence="1" key="1">
    <citation type="submission" date="2019-08" db="EMBL/GenBank/DDBJ databases">
        <title>Comparative genome analysis confer to the adaptation heavy metal polluted environment.</title>
        <authorList>
            <person name="Li Y."/>
        </authorList>
    </citation>
    <scope>NUCLEOTIDE SEQUENCE [LARGE SCALE GENOMIC DNA]</scope>
    <source>
        <strain evidence="1">P1</strain>
    </source>
</reference>
<dbReference type="KEGG" id="mrub:DEO27_021165"/>
<evidence type="ECO:0000313" key="1">
    <source>
        <dbReference type="EMBL" id="QEM12421.1"/>
    </source>
</evidence>
<dbReference type="AlphaFoldDB" id="A0A5C1I5P6"/>
<protein>
    <recommendedName>
        <fullName evidence="3">TerB family tellurite resistance protein</fullName>
    </recommendedName>
</protein>
<name>A0A5C1I5P6_9SPHI</name>
<evidence type="ECO:0000313" key="2">
    <source>
        <dbReference type="Proteomes" id="UP000251402"/>
    </source>
</evidence>
<dbReference type="OrthoDB" id="673795at2"/>
<dbReference type="RefSeq" id="WP_112575381.1">
    <property type="nucleotide sequence ID" value="NZ_CP043450.1"/>
</dbReference>
<accession>A0A5C1I5P6</accession>
<gene>
    <name evidence="1" type="ORF">DEO27_021165</name>
</gene>
<proteinExistence type="predicted"/>
<sequence>MKFRNNDNTSKSSTPVFKLFFYIFWILIVSAKGSNVHAQTFAEWFRQNSTQKKYLLQQIAALQLLGGYVRDGYRIAGKGLGSISGYLSSEYTLHNGFYSRLETADPSIRESPEITEILNWRSEILKALGPGDAYTVLMPQEQQYVARVGDAVQMDCDSQIAHLEQVITDGQLKMNDSERLRLIGQIHGAMQDNYRFVLTFLNSVRILVIQRQQEKNAIQTSNALYFKH</sequence>
<keyword evidence="2" id="KW-1185">Reference proteome</keyword>